<protein>
    <submittedName>
        <fullName evidence="1">Uncharacterized protein</fullName>
    </submittedName>
</protein>
<keyword evidence="2" id="KW-1185">Reference proteome</keyword>
<organism evidence="1 2">
    <name type="scientific">Brevifollis gellanilyticus</name>
    <dbReference type="NCBI Taxonomy" id="748831"/>
    <lineage>
        <taxon>Bacteria</taxon>
        <taxon>Pseudomonadati</taxon>
        <taxon>Verrucomicrobiota</taxon>
        <taxon>Verrucomicrobiia</taxon>
        <taxon>Verrucomicrobiales</taxon>
        <taxon>Verrucomicrobiaceae</taxon>
    </lineage>
</organism>
<comment type="caution">
    <text evidence="1">The sequence shown here is derived from an EMBL/GenBank/DDBJ whole genome shotgun (WGS) entry which is preliminary data.</text>
</comment>
<dbReference type="AlphaFoldDB" id="A0A512MFX9"/>
<reference evidence="1 2" key="1">
    <citation type="submission" date="2019-07" db="EMBL/GenBank/DDBJ databases">
        <title>Whole genome shotgun sequence of Brevifollis gellanilyticus NBRC 108608.</title>
        <authorList>
            <person name="Hosoyama A."/>
            <person name="Uohara A."/>
            <person name="Ohji S."/>
            <person name="Ichikawa N."/>
        </authorList>
    </citation>
    <scope>NUCLEOTIDE SEQUENCE [LARGE SCALE GENOMIC DNA]</scope>
    <source>
        <strain evidence="1 2">NBRC 108608</strain>
    </source>
</reference>
<accession>A0A512MFX9</accession>
<dbReference type="Proteomes" id="UP000321577">
    <property type="component" value="Unassembled WGS sequence"/>
</dbReference>
<name>A0A512MFX9_9BACT</name>
<evidence type="ECO:0000313" key="2">
    <source>
        <dbReference type="Proteomes" id="UP000321577"/>
    </source>
</evidence>
<evidence type="ECO:0000313" key="1">
    <source>
        <dbReference type="EMBL" id="GEP45251.1"/>
    </source>
</evidence>
<sequence>MKTMNRILLLLAAAVGGAALIEVFWPTPSYRERDDAAEVVTTVSNEANGSATNPATRLAQPLPPEVREQRIIERLRMQNPELMLPDVGSAELQRVHHMPWGATDPDAFWHSQMLKVKDATMEHVPLRLKQ</sequence>
<proteinExistence type="predicted"/>
<gene>
    <name evidence="1" type="ORF">BGE01nite_45420</name>
</gene>
<dbReference type="EMBL" id="BKAG01000045">
    <property type="protein sequence ID" value="GEP45251.1"/>
    <property type="molecule type" value="Genomic_DNA"/>
</dbReference>